<evidence type="ECO:0000313" key="12">
    <source>
        <dbReference type="Proteomes" id="UP001610335"/>
    </source>
</evidence>
<dbReference type="PANTHER" id="PTHR22967:SF57">
    <property type="entry name" value="AUXILIN, ISOFORM A-RELATED"/>
    <property type="match status" value="1"/>
</dbReference>
<evidence type="ECO:0000256" key="1">
    <source>
        <dbReference type="ARBA" id="ARBA00012513"/>
    </source>
</evidence>
<feature type="region of interest" description="Disordered" evidence="9">
    <location>
        <begin position="742"/>
        <end position="962"/>
    </location>
</feature>
<gene>
    <name evidence="11" type="ORF">BDW59DRAFT_145462</name>
</gene>
<feature type="domain" description="Protein kinase" evidence="10">
    <location>
        <begin position="51"/>
        <end position="338"/>
    </location>
</feature>
<dbReference type="SUPFAM" id="SSF56112">
    <property type="entry name" value="Protein kinase-like (PK-like)"/>
    <property type="match status" value="1"/>
</dbReference>
<keyword evidence="5" id="KW-0418">Kinase</keyword>
<keyword evidence="6" id="KW-0067">ATP-binding</keyword>
<evidence type="ECO:0000256" key="9">
    <source>
        <dbReference type="SAM" id="MobiDB-lite"/>
    </source>
</evidence>
<evidence type="ECO:0000256" key="8">
    <source>
        <dbReference type="ARBA" id="ARBA00048679"/>
    </source>
</evidence>
<evidence type="ECO:0000259" key="10">
    <source>
        <dbReference type="PROSITE" id="PS50011"/>
    </source>
</evidence>
<keyword evidence="2" id="KW-0723">Serine/threonine-protein kinase</keyword>
<keyword evidence="3" id="KW-0808">Transferase</keyword>
<protein>
    <recommendedName>
        <fullName evidence="1">non-specific serine/threonine protein kinase</fullName>
        <ecNumber evidence="1">2.7.11.1</ecNumber>
    </recommendedName>
</protein>
<feature type="compositionally biased region" description="Polar residues" evidence="9">
    <location>
        <begin position="873"/>
        <end position="890"/>
    </location>
</feature>
<feature type="compositionally biased region" description="Low complexity" evidence="9">
    <location>
        <begin position="1"/>
        <end position="16"/>
    </location>
</feature>
<comment type="catalytic activity">
    <reaction evidence="7">
        <text>L-threonyl-[protein] + ATP = O-phospho-L-threonyl-[protein] + ADP + H(+)</text>
        <dbReference type="Rhea" id="RHEA:46608"/>
        <dbReference type="Rhea" id="RHEA-COMP:11060"/>
        <dbReference type="Rhea" id="RHEA-COMP:11605"/>
        <dbReference type="ChEBI" id="CHEBI:15378"/>
        <dbReference type="ChEBI" id="CHEBI:30013"/>
        <dbReference type="ChEBI" id="CHEBI:30616"/>
        <dbReference type="ChEBI" id="CHEBI:61977"/>
        <dbReference type="ChEBI" id="CHEBI:456216"/>
        <dbReference type="EC" id="2.7.11.1"/>
    </reaction>
</comment>
<keyword evidence="12" id="KW-1185">Reference proteome</keyword>
<feature type="compositionally biased region" description="Polar residues" evidence="9">
    <location>
        <begin position="903"/>
        <end position="916"/>
    </location>
</feature>
<dbReference type="InterPro" id="IPR008271">
    <property type="entry name" value="Ser/Thr_kinase_AS"/>
</dbReference>
<reference evidence="11 12" key="1">
    <citation type="submission" date="2024-07" db="EMBL/GenBank/DDBJ databases">
        <title>Section-level genome sequencing and comparative genomics of Aspergillus sections Usti and Cavernicolus.</title>
        <authorList>
            <consortium name="Lawrence Berkeley National Laboratory"/>
            <person name="Nybo J.L."/>
            <person name="Vesth T.C."/>
            <person name="Theobald S."/>
            <person name="Frisvad J.C."/>
            <person name="Larsen T.O."/>
            <person name="Kjaerboelling I."/>
            <person name="Rothschild-Mancinelli K."/>
            <person name="Lyhne E.K."/>
            <person name="Kogle M.E."/>
            <person name="Barry K."/>
            <person name="Clum A."/>
            <person name="Na H."/>
            <person name="Ledsgaard L."/>
            <person name="Lin J."/>
            <person name="Lipzen A."/>
            <person name="Kuo A."/>
            <person name="Riley R."/>
            <person name="Mondo S."/>
            <person name="LaButti K."/>
            <person name="Haridas S."/>
            <person name="Pangalinan J."/>
            <person name="Salamov A.A."/>
            <person name="Simmons B.A."/>
            <person name="Magnuson J.K."/>
            <person name="Chen J."/>
            <person name="Drula E."/>
            <person name="Henrissat B."/>
            <person name="Wiebenga A."/>
            <person name="Lubbers R.J."/>
            <person name="Gomes A.C."/>
            <person name="Makela M.R."/>
            <person name="Stajich J."/>
            <person name="Grigoriev I.V."/>
            <person name="Mortensen U.H."/>
            <person name="De vries R.P."/>
            <person name="Baker S.E."/>
            <person name="Andersen M.R."/>
        </authorList>
    </citation>
    <scope>NUCLEOTIDE SEQUENCE [LARGE SCALE GENOMIC DNA]</scope>
    <source>
        <strain evidence="11 12">CBS 600.67</strain>
    </source>
</reference>
<evidence type="ECO:0000256" key="2">
    <source>
        <dbReference type="ARBA" id="ARBA00022527"/>
    </source>
</evidence>
<organism evidence="11 12">
    <name type="scientific">Aspergillus cavernicola</name>
    <dbReference type="NCBI Taxonomy" id="176166"/>
    <lineage>
        <taxon>Eukaryota</taxon>
        <taxon>Fungi</taxon>
        <taxon>Dikarya</taxon>
        <taxon>Ascomycota</taxon>
        <taxon>Pezizomycotina</taxon>
        <taxon>Eurotiomycetes</taxon>
        <taxon>Eurotiomycetidae</taxon>
        <taxon>Eurotiales</taxon>
        <taxon>Aspergillaceae</taxon>
        <taxon>Aspergillus</taxon>
        <taxon>Aspergillus subgen. Nidulantes</taxon>
    </lineage>
</organism>
<evidence type="ECO:0000256" key="3">
    <source>
        <dbReference type="ARBA" id="ARBA00022679"/>
    </source>
</evidence>
<dbReference type="CDD" id="cd14037">
    <property type="entry name" value="STKc_NAK_like"/>
    <property type="match status" value="1"/>
</dbReference>
<comment type="caution">
    <text evidence="11">The sequence shown here is derived from an EMBL/GenBank/DDBJ whole genome shotgun (WGS) entry which is preliminary data.</text>
</comment>
<name>A0ABR4IEB5_9EURO</name>
<dbReference type="Gene3D" id="1.10.510.10">
    <property type="entry name" value="Transferase(Phosphotransferase) domain 1"/>
    <property type="match status" value="1"/>
</dbReference>
<proteinExistence type="predicted"/>
<feature type="region of interest" description="Disordered" evidence="9">
    <location>
        <begin position="1"/>
        <end position="22"/>
    </location>
</feature>
<dbReference type="Pfam" id="PF00069">
    <property type="entry name" value="Pkinase"/>
    <property type="match status" value="1"/>
</dbReference>
<evidence type="ECO:0000256" key="7">
    <source>
        <dbReference type="ARBA" id="ARBA00047899"/>
    </source>
</evidence>
<feature type="compositionally biased region" description="Basic and acidic residues" evidence="9">
    <location>
        <begin position="692"/>
        <end position="703"/>
    </location>
</feature>
<keyword evidence="4" id="KW-0547">Nucleotide-binding</keyword>
<dbReference type="SMART" id="SM00220">
    <property type="entry name" value="S_TKc"/>
    <property type="match status" value="1"/>
</dbReference>
<dbReference type="EMBL" id="JBFXLS010000032">
    <property type="protein sequence ID" value="KAL2826074.1"/>
    <property type="molecule type" value="Genomic_DNA"/>
</dbReference>
<feature type="compositionally biased region" description="Polar residues" evidence="9">
    <location>
        <begin position="598"/>
        <end position="608"/>
    </location>
</feature>
<dbReference type="Proteomes" id="UP001610335">
    <property type="component" value="Unassembled WGS sequence"/>
</dbReference>
<dbReference type="EC" id="2.7.11.1" evidence="1"/>
<dbReference type="PROSITE" id="PS50011">
    <property type="entry name" value="PROTEIN_KINASE_DOM"/>
    <property type="match status" value="1"/>
</dbReference>
<evidence type="ECO:0000256" key="6">
    <source>
        <dbReference type="ARBA" id="ARBA00022840"/>
    </source>
</evidence>
<comment type="catalytic activity">
    <reaction evidence="8">
        <text>L-seryl-[protein] + ATP = O-phospho-L-seryl-[protein] + ADP + H(+)</text>
        <dbReference type="Rhea" id="RHEA:17989"/>
        <dbReference type="Rhea" id="RHEA-COMP:9863"/>
        <dbReference type="Rhea" id="RHEA-COMP:11604"/>
        <dbReference type="ChEBI" id="CHEBI:15378"/>
        <dbReference type="ChEBI" id="CHEBI:29999"/>
        <dbReference type="ChEBI" id="CHEBI:30616"/>
        <dbReference type="ChEBI" id="CHEBI:83421"/>
        <dbReference type="ChEBI" id="CHEBI:456216"/>
        <dbReference type="EC" id="2.7.11.1"/>
    </reaction>
</comment>
<evidence type="ECO:0000256" key="5">
    <source>
        <dbReference type="ARBA" id="ARBA00022777"/>
    </source>
</evidence>
<dbReference type="InterPro" id="IPR011009">
    <property type="entry name" value="Kinase-like_dom_sf"/>
</dbReference>
<accession>A0ABR4IEB5</accession>
<feature type="region of interest" description="Disordered" evidence="9">
    <location>
        <begin position="478"/>
        <end position="727"/>
    </location>
</feature>
<feature type="compositionally biased region" description="Polar residues" evidence="9">
    <location>
        <begin position="930"/>
        <end position="954"/>
    </location>
</feature>
<dbReference type="InterPro" id="IPR000719">
    <property type="entry name" value="Prot_kinase_dom"/>
</dbReference>
<evidence type="ECO:0000256" key="4">
    <source>
        <dbReference type="ARBA" id="ARBA00022741"/>
    </source>
</evidence>
<evidence type="ECO:0000313" key="11">
    <source>
        <dbReference type="EMBL" id="KAL2826074.1"/>
    </source>
</evidence>
<feature type="compositionally biased region" description="Basic and acidic residues" evidence="9">
    <location>
        <begin position="419"/>
        <end position="431"/>
    </location>
</feature>
<feature type="region of interest" description="Disordered" evidence="9">
    <location>
        <begin position="343"/>
        <end position="434"/>
    </location>
</feature>
<feature type="compositionally biased region" description="Polar residues" evidence="9">
    <location>
        <begin position="394"/>
        <end position="412"/>
    </location>
</feature>
<dbReference type="PANTHER" id="PTHR22967">
    <property type="entry name" value="SERINE/THREONINE PROTEIN KINASE"/>
    <property type="match status" value="1"/>
</dbReference>
<sequence>MGSSHHPNSQSHQSHAAQHRPVSSYNPVAAMNAPAGTFLPGTKVLVGSHKVVVEKYLSEGGFAHVYVVRLPLPVDGYEKVVLKRVAVPDKSALANMRTEVETMKKLKGHRHIVKYIDSHASQLNGGGYEVFLLMEYCAGGGLIDFMNTRLQNRLTEPEIIKIFSDVAEGVACMHYLKPPLLHRDLKVENVLISRTGSSVLYKLCDFGSSAVPRPAATSAAEGRLIEDDVQRHTTLQYRSPEMIDVYRKQPIDEKSDIWALGVLLYKLCYYTTPFEEVGQMAILNATYKFPSYPPFSSRLKMFISSMLKESPQKRPNIYEVLREACQMQGREVPIQDIYAQRSTSEARRYQELPPSPTETTKVGAVFSPPIEETQANIPEIAPMRRGRPTRPDTSHQNSARPSPSPFRGTSNDPFAVLDDGQKRDSTDDFSDKFPSLDQFNILHETKGKFEFEPSVADKREDEALSQRLTNALADEAFAKHSPPEEPFSEPASRRSQPPPLKTSPVEYNRYHEEPSHQARICQPAPQKPSMVSIGTMTSPPASPGLSELKPYSRPIHRFPSSEQQPKIIDSEKRKPRPGVSPVALSSQLEVDPRKSSDRLSNPSASSRPSLEALRPSYLNVDESMHRSKSANGRSRPVSIHAGTKLELPPRPSESTRSSLDLPRSPYEGGSPLQHARTEVDQYGRANISSDVDYLRAKEVESNRKREKRYSGTSKHTKRSSLSTLSLSGTKTMLAGRFGDAFRRFEGNPEGKVQSPAREDLPRPFLSPVPGSESPGEAIGDSPDEDDDISPEMRRELERRRLSQEEKRVANAAAEYRRRVTEQGDGGRGPIGDATRSPAILNRVQTLFGEVSKPPPPKTATGYGRFTREDISDSALQAKQQDAVQSVSRPSTRGAGPPAPVPEQETSSAGYATTQRTGPRPAAPPKPQSLRAGTTGTGPSTISFDRPSTQRTPTSPEDWEANFSRRFPSLSGLEMVETEIEIPKFPAVRTKEV</sequence>
<feature type="compositionally biased region" description="Basic and acidic residues" evidence="9">
    <location>
        <begin position="790"/>
        <end position="821"/>
    </location>
</feature>
<dbReference type="PROSITE" id="PS00108">
    <property type="entry name" value="PROTEIN_KINASE_ST"/>
    <property type="match status" value="1"/>
</dbReference>